<evidence type="ECO:0000256" key="1">
    <source>
        <dbReference type="ARBA" id="ARBA00022723"/>
    </source>
</evidence>
<dbReference type="GO" id="GO:0046872">
    <property type="term" value="F:metal ion binding"/>
    <property type="evidence" value="ECO:0007669"/>
    <property type="project" value="UniProtKB-KW"/>
</dbReference>
<dbReference type="GO" id="GO:0016829">
    <property type="term" value="F:lyase activity"/>
    <property type="evidence" value="ECO:0007669"/>
    <property type="project" value="UniProtKB-KW"/>
</dbReference>
<dbReference type="AlphaFoldDB" id="A0A401UT61"/>
<gene>
    <name evidence="3" type="ORF">Ctaglu_43650</name>
</gene>
<keyword evidence="4" id="KW-1185">Reference proteome</keyword>
<evidence type="ECO:0000256" key="2">
    <source>
        <dbReference type="ARBA" id="ARBA00023239"/>
    </source>
</evidence>
<organism evidence="3 4">
    <name type="scientific">Clostridium tagluense</name>
    <dbReference type="NCBI Taxonomy" id="360422"/>
    <lineage>
        <taxon>Bacteria</taxon>
        <taxon>Bacillati</taxon>
        <taxon>Bacillota</taxon>
        <taxon>Clostridia</taxon>
        <taxon>Eubacteriales</taxon>
        <taxon>Clostridiaceae</taxon>
        <taxon>Clostridium</taxon>
    </lineage>
</organism>
<dbReference type="RefSeq" id="WP_125005668.1">
    <property type="nucleotide sequence ID" value="NZ_BHYK01000040.1"/>
</dbReference>
<reference evidence="3 4" key="1">
    <citation type="submission" date="2018-11" db="EMBL/GenBank/DDBJ databases">
        <title>Genome sequencing and assembly of Clostridium tagluense strain A121.</title>
        <authorList>
            <person name="Murakami T."/>
            <person name="Segawa T."/>
            <person name="Shcherbakova V.A."/>
            <person name="Mori H."/>
            <person name="Yoshimura Y."/>
        </authorList>
    </citation>
    <scope>NUCLEOTIDE SEQUENCE [LARGE SCALE GENOMIC DNA]</scope>
    <source>
        <strain evidence="3 4">A121</strain>
    </source>
</reference>
<comment type="caution">
    <text evidence="3">The sequence shown here is derived from an EMBL/GenBank/DDBJ whole genome shotgun (WGS) entry which is preliminary data.</text>
</comment>
<dbReference type="Proteomes" id="UP000287872">
    <property type="component" value="Unassembled WGS sequence"/>
</dbReference>
<evidence type="ECO:0000313" key="4">
    <source>
        <dbReference type="Proteomes" id="UP000287872"/>
    </source>
</evidence>
<dbReference type="Pfam" id="PF01903">
    <property type="entry name" value="CbiX"/>
    <property type="match status" value="1"/>
</dbReference>
<keyword evidence="2" id="KW-0456">Lyase</keyword>
<dbReference type="Gene3D" id="3.40.50.1400">
    <property type="match status" value="1"/>
</dbReference>
<accession>A0A401UT61</accession>
<evidence type="ECO:0008006" key="5">
    <source>
        <dbReference type="Google" id="ProtNLM"/>
    </source>
</evidence>
<evidence type="ECO:0000313" key="3">
    <source>
        <dbReference type="EMBL" id="GCD12742.1"/>
    </source>
</evidence>
<dbReference type="SUPFAM" id="SSF53800">
    <property type="entry name" value="Chelatase"/>
    <property type="match status" value="1"/>
</dbReference>
<dbReference type="InterPro" id="IPR050963">
    <property type="entry name" value="Sirohydro_Cobaltochel/CbiX"/>
</dbReference>
<dbReference type="PANTHER" id="PTHR33542:SF3">
    <property type="entry name" value="SIROHYDROCHLORIN FERROCHELATASE, CHLOROPLASTIC"/>
    <property type="match status" value="1"/>
</dbReference>
<dbReference type="CDD" id="cd03416">
    <property type="entry name" value="CbiX_SirB_N"/>
    <property type="match status" value="1"/>
</dbReference>
<keyword evidence="1" id="KW-0479">Metal-binding</keyword>
<dbReference type="EMBL" id="BHYK01000040">
    <property type="protein sequence ID" value="GCD12742.1"/>
    <property type="molecule type" value="Genomic_DNA"/>
</dbReference>
<dbReference type="OrthoDB" id="9797895at2"/>
<protein>
    <recommendedName>
        <fullName evidence="5">Cobalamin biosynthesis protein CbiX</fullName>
    </recommendedName>
</protein>
<proteinExistence type="predicted"/>
<dbReference type="PANTHER" id="PTHR33542">
    <property type="entry name" value="SIROHYDROCHLORIN FERROCHELATASE, CHLOROPLASTIC"/>
    <property type="match status" value="1"/>
</dbReference>
<sequence length="122" mass="13656">MKSILVVGHGSRSKDALEVFNKVLENFKLKVEDNVEGCFMELCAPNIPDTIDIMYKNGARNIVVVPYFLFCGIHIKDDIPGILKEVKAKYVDLKISLARPIGYNKIIADILKENSEGELTCI</sequence>
<dbReference type="InterPro" id="IPR002762">
    <property type="entry name" value="CbiX-like"/>
</dbReference>
<name>A0A401UT61_9CLOT</name>